<dbReference type="InterPro" id="IPR000073">
    <property type="entry name" value="AB_hydrolase_1"/>
</dbReference>
<dbReference type="Proteomes" id="UP000604046">
    <property type="component" value="Unassembled WGS sequence"/>
</dbReference>
<gene>
    <name evidence="2" type="primary">ABHD17A</name>
    <name evidence="2" type="ORF">SNAT2548_LOCUS24402</name>
</gene>
<sequence>MMSQLCASDVLAYDYCGYGFSEGEPSEENCIQCIDAAYAYLLQQFAPNRIVLFGRSIGTGPTVDLAVRHPEIRGVILQSPIESCGRAVFGNLASWVGYRMDLFRNYEKVDKVECPVLVMHGTDDDIVPIESGMAIQEACRKAVEPLWLEGYGHNDLPNEICLRRVREFMDQMDGLSWGWNIFVTNLATHISVNL</sequence>
<name>A0A812RLK0_9DINO</name>
<evidence type="ECO:0000313" key="2">
    <source>
        <dbReference type="EMBL" id="CAE7447428.1"/>
    </source>
</evidence>
<dbReference type="AlphaFoldDB" id="A0A812RLK0"/>
<evidence type="ECO:0000259" key="1">
    <source>
        <dbReference type="Pfam" id="PF00561"/>
    </source>
</evidence>
<proteinExistence type="predicted"/>
<comment type="caution">
    <text evidence="2">The sequence shown here is derived from an EMBL/GenBank/DDBJ whole genome shotgun (WGS) entry which is preliminary data.</text>
</comment>
<accession>A0A812RLK0</accession>
<dbReference type="Gene3D" id="3.40.50.1820">
    <property type="entry name" value="alpha/beta hydrolase"/>
    <property type="match status" value="1"/>
</dbReference>
<dbReference type="OrthoDB" id="446723at2759"/>
<feature type="domain" description="AB hydrolase-1" evidence="1">
    <location>
        <begin position="9"/>
        <end position="82"/>
    </location>
</feature>
<dbReference type="InterPro" id="IPR029058">
    <property type="entry name" value="AB_hydrolase_fold"/>
</dbReference>
<dbReference type="EMBL" id="CAJNDS010002357">
    <property type="protein sequence ID" value="CAE7447428.1"/>
    <property type="molecule type" value="Genomic_DNA"/>
</dbReference>
<reference evidence="2" key="1">
    <citation type="submission" date="2021-02" db="EMBL/GenBank/DDBJ databases">
        <authorList>
            <person name="Dougan E. K."/>
            <person name="Rhodes N."/>
            <person name="Thang M."/>
            <person name="Chan C."/>
        </authorList>
    </citation>
    <scope>NUCLEOTIDE SEQUENCE</scope>
</reference>
<protein>
    <submittedName>
        <fullName evidence="2">ABHD17A protein</fullName>
    </submittedName>
</protein>
<dbReference type="Pfam" id="PF00561">
    <property type="entry name" value="Abhydrolase_1"/>
    <property type="match status" value="1"/>
</dbReference>
<keyword evidence="3" id="KW-1185">Reference proteome</keyword>
<evidence type="ECO:0000313" key="3">
    <source>
        <dbReference type="Proteomes" id="UP000604046"/>
    </source>
</evidence>
<dbReference type="PANTHER" id="PTHR12277:SF81">
    <property type="entry name" value="PROTEIN ABHD13"/>
    <property type="match status" value="1"/>
</dbReference>
<organism evidence="2 3">
    <name type="scientific">Symbiodinium natans</name>
    <dbReference type="NCBI Taxonomy" id="878477"/>
    <lineage>
        <taxon>Eukaryota</taxon>
        <taxon>Sar</taxon>
        <taxon>Alveolata</taxon>
        <taxon>Dinophyceae</taxon>
        <taxon>Suessiales</taxon>
        <taxon>Symbiodiniaceae</taxon>
        <taxon>Symbiodinium</taxon>
    </lineage>
</organism>
<dbReference type="SUPFAM" id="SSF53474">
    <property type="entry name" value="alpha/beta-Hydrolases"/>
    <property type="match status" value="1"/>
</dbReference>
<dbReference type="PANTHER" id="PTHR12277">
    <property type="entry name" value="ALPHA/BETA HYDROLASE DOMAIN-CONTAINING PROTEIN"/>
    <property type="match status" value="1"/>
</dbReference>